<keyword evidence="4" id="KW-1185">Reference proteome</keyword>
<dbReference type="EMBL" id="BAABWN010000013">
    <property type="protein sequence ID" value="GAA6169608.1"/>
    <property type="molecule type" value="Genomic_DNA"/>
</dbReference>
<feature type="compositionally biased region" description="Polar residues" evidence="1">
    <location>
        <begin position="116"/>
        <end position="126"/>
    </location>
</feature>
<sequence>MSAWGRLGLIQAAIADAESTKRLNEHKNQEVDKNSSLKAVARVLGYESTEIESEKEADEQELQETESNVTSAKKSEATEEQPEPSKAKVPPAQFVFVKSKTVYHQETDKPKELSGPTLTDWNNNKTAKQKEKDKSATLYFGLPSELMPPARYLPLLQNVLGKFNKTHKIDTKTVIRKTAAGKFLTKLPKQRLQQWPKNLLVVVDNSRTLEPYWHDFELIIAALKKLLGTSVISIAFDKDSIRNNHTPWCRYSNWPGRGEDFKFEYFADNNPFAQADAILLLSDLGALKPYASHHLSEFISAKNSPAQRKSKQFLTLSPVDLTRKTASFLNPVAMVDTVNLPRFPKSAKNPTKKKLSQEVTTLLAAVAYLPVFDAALLRKLRIKLTLGGSYLDGIIWNHEHISGNQVGKLIDSEYQEKYRAIFQTQFCQEQKEKIWSIVKQHFTNAVEGLNQLITLQQFTSEAVNNRKSDLKNTAAEYFAALAASYDQQGESSANVLLKAQCKTALDSISENIHDKTYQLLSAAVYKEEIQNGQWPKDLPMGLMPKLDWVVKGDRQECQWMIALGNNIGEVHLNKISKTSPSTICGNPLVSVKAVENAFITCKERFIGVHNGVYSNISKSFHVESFKSFNIKNKDSYVWIDSGFETVKLILLQRPKWAEKVFYKGNTLFAKLRFLDVDSLLEWAPESIFLEPGVESEYSWRITNNQDSFSPVSNCGQDNYGTYLDLNLFGINQRFRWINPGTFQMGSPKSETGRFDNETQHQVTLTQGFWLADTTCTQALWQAVMGNNPSEFQGENKPVENVNLLDAQEFIEKLTQQYPGIGFRLPTEAEWEYACRAGTLTRFSFGEELTLKQANYRGTWEFEDEPDKNSIQQTCDVTDFPPNPWGLYQMHGNVWEWCNDWYQNNLNGDRTDPEGPLEESLTDEDKYQGEAVRVARGGSWNYRGRFLRSGARWDGPGYRSNNRGLRLSLGHELQGGGADSERSEPNSRGRDSRESFSKKAKKKKKSKP</sequence>
<dbReference type="InterPro" id="IPR016187">
    <property type="entry name" value="CTDL_fold"/>
</dbReference>
<feature type="region of interest" description="Disordered" evidence="1">
    <location>
        <begin position="106"/>
        <end position="128"/>
    </location>
</feature>
<dbReference type="SUPFAM" id="SSF56436">
    <property type="entry name" value="C-type lectin-like"/>
    <property type="match status" value="1"/>
</dbReference>
<dbReference type="Proteomes" id="UP001465153">
    <property type="component" value="Unassembled WGS sequence"/>
</dbReference>
<feature type="region of interest" description="Disordered" evidence="1">
    <location>
        <begin position="48"/>
        <end position="89"/>
    </location>
</feature>
<evidence type="ECO:0000313" key="4">
    <source>
        <dbReference type="Proteomes" id="UP001465153"/>
    </source>
</evidence>
<dbReference type="PANTHER" id="PTHR23150">
    <property type="entry name" value="SULFATASE MODIFYING FACTOR 1, 2"/>
    <property type="match status" value="1"/>
</dbReference>
<protein>
    <recommendedName>
        <fullName evidence="2">Sulfatase-modifying factor enzyme-like domain-containing protein</fullName>
    </recommendedName>
</protein>
<proteinExistence type="predicted"/>
<reference evidence="3 4" key="1">
    <citation type="submission" date="2024-04" db="EMBL/GenBank/DDBJ databases">
        <title>Draft genome sequence of Sessilibacter corallicola NBRC 116591.</title>
        <authorList>
            <person name="Miyakawa T."/>
            <person name="Kusuya Y."/>
            <person name="Miura T."/>
        </authorList>
    </citation>
    <scope>NUCLEOTIDE SEQUENCE [LARGE SCALE GENOMIC DNA]</scope>
    <source>
        <strain evidence="3 4">KU-00831-HH</strain>
    </source>
</reference>
<dbReference type="Gene3D" id="3.90.1580.10">
    <property type="entry name" value="paralog of FGE (formylglycine-generating enzyme)"/>
    <property type="match status" value="1"/>
</dbReference>
<comment type="caution">
    <text evidence="3">The sequence shown here is derived from an EMBL/GenBank/DDBJ whole genome shotgun (WGS) entry which is preliminary data.</text>
</comment>
<evidence type="ECO:0000259" key="2">
    <source>
        <dbReference type="Pfam" id="PF03781"/>
    </source>
</evidence>
<dbReference type="PANTHER" id="PTHR23150:SF19">
    <property type="entry name" value="FORMYLGLYCINE-GENERATING ENZYME"/>
    <property type="match status" value="1"/>
</dbReference>
<feature type="compositionally biased region" description="Acidic residues" evidence="1">
    <location>
        <begin position="49"/>
        <end position="64"/>
    </location>
</feature>
<evidence type="ECO:0000256" key="1">
    <source>
        <dbReference type="SAM" id="MobiDB-lite"/>
    </source>
</evidence>
<dbReference type="RefSeq" id="WP_353304088.1">
    <property type="nucleotide sequence ID" value="NZ_BAABWN010000013.1"/>
</dbReference>
<evidence type="ECO:0000313" key="3">
    <source>
        <dbReference type="EMBL" id="GAA6169608.1"/>
    </source>
</evidence>
<gene>
    <name evidence="3" type="ORF">NBRC116591_34190</name>
</gene>
<feature type="region of interest" description="Disordered" evidence="1">
    <location>
        <begin position="966"/>
        <end position="1007"/>
    </location>
</feature>
<feature type="compositionally biased region" description="Basic and acidic residues" evidence="1">
    <location>
        <begin position="978"/>
        <end position="996"/>
    </location>
</feature>
<dbReference type="InterPro" id="IPR051043">
    <property type="entry name" value="Sulfatase_Mod_Factor_Kinase"/>
</dbReference>
<accession>A0ABQ0AD77</accession>
<dbReference type="Pfam" id="PF03781">
    <property type="entry name" value="FGE-sulfatase"/>
    <property type="match status" value="1"/>
</dbReference>
<organism evidence="3 4">
    <name type="scientific">Sessilibacter corallicola</name>
    <dbReference type="NCBI Taxonomy" id="2904075"/>
    <lineage>
        <taxon>Bacteria</taxon>
        <taxon>Pseudomonadati</taxon>
        <taxon>Pseudomonadota</taxon>
        <taxon>Gammaproteobacteria</taxon>
        <taxon>Cellvibrionales</taxon>
        <taxon>Cellvibrionaceae</taxon>
        <taxon>Sessilibacter</taxon>
    </lineage>
</organism>
<feature type="compositionally biased region" description="Basic residues" evidence="1">
    <location>
        <begin position="997"/>
        <end position="1007"/>
    </location>
</feature>
<feature type="domain" description="Sulfatase-modifying factor enzyme-like" evidence="2">
    <location>
        <begin position="736"/>
        <end position="966"/>
    </location>
</feature>
<dbReference type="InterPro" id="IPR005532">
    <property type="entry name" value="SUMF_dom"/>
</dbReference>
<name>A0ABQ0AD77_9GAMM</name>
<dbReference type="InterPro" id="IPR042095">
    <property type="entry name" value="SUMF_sf"/>
</dbReference>